<proteinExistence type="predicted"/>
<comment type="caution">
    <text evidence="5">The sequence shown here is derived from an EMBL/GenBank/DDBJ whole genome shotgun (WGS) entry which is preliminary data.</text>
</comment>
<sequence>MAALDTFVFGGGLVAASAGMWWLRSLGGGVRPSHPGDVADVAPRELRTAVLVIADPRQRAHMFTALGLGSLDTGFPPLEDWVYTDYGLQIDLLMMAGQTRKDWAGEDALDAFAQVLAVKAVTAVFPDPGVVRLQLRVWDTLADPTRASGVHNGVDLQALPVGVLEDGGTWLLPILYRHLLIAGGTNAGKGGLVWAIIAGLAPAIASGLVELWVADPKGGMEFGRGKALLTRFEYTEEGIVAMMADAEAAMLERANRCREAGIEQHVPTVDEPLIVVIVDEAASMTAYAEPDSIKKFDRHYGKVLTQGRAAAFSVITCVQDPSKDTLPQRQLIPIRIGLRLDEKTQIGMVHGDSARERGARCDEIPYTTPGVAYVREDGTPNIVRARSYFVSREDIAVLCEQYAPRGHGVDFAPQGDYSDFDPDDLGDEGPVAA</sequence>
<evidence type="ECO:0000313" key="6">
    <source>
        <dbReference type="Proteomes" id="UP001551695"/>
    </source>
</evidence>
<evidence type="ECO:0000259" key="4">
    <source>
        <dbReference type="Pfam" id="PF01580"/>
    </source>
</evidence>
<dbReference type="Pfam" id="PF01580">
    <property type="entry name" value="FtsK_SpoIIIE"/>
    <property type="match status" value="1"/>
</dbReference>
<dbReference type="InterPro" id="IPR050206">
    <property type="entry name" value="FtsK/SpoIIIE/SftA"/>
</dbReference>
<gene>
    <name evidence="5" type="ORF">AB0I48_16995</name>
</gene>
<evidence type="ECO:0000256" key="1">
    <source>
        <dbReference type="ARBA" id="ARBA00022741"/>
    </source>
</evidence>
<accession>A0ABV3FV10</accession>
<organism evidence="5 6">
    <name type="scientific">Nocardia aurea</name>
    <dbReference type="NCBI Taxonomy" id="2144174"/>
    <lineage>
        <taxon>Bacteria</taxon>
        <taxon>Bacillati</taxon>
        <taxon>Actinomycetota</taxon>
        <taxon>Actinomycetes</taxon>
        <taxon>Mycobacteriales</taxon>
        <taxon>Nocardiaceae</taxon>
        <taxon>Nocardia</taxon>
    </lineage>
</organism>
<dbReference type="InterPro" id="IPR027417">
    <property type="entry name" value="P-loop_NTPase"/>
</dbReference>
<dbReference type="PANTHER" id="PTHR22683">
    <property type="entry name" value="SPORULATION PROTEIN RELATED"/>
    <property type="match status" value="1"/>
</dbReference>
<dbReference type="SUPFAM" id="SSF52540">
    <property type="entry name" value="P-loop containing nucleoside triphosphate hydrolases"/>
    <property type="match status" value="1"/>
</dbReference>
<dbReference type="EMBL" id="JBFAKC010000006">
    <property type="protein sequence ID" value="MEV0709260.1"/>
    <property type="molecule type" value="Genomic_DNA"/>
</dbReference>
<dbReference type="RefSeq" id="WP_357784607.1">
    <property type="nucleotide sequence ID" value="NZ_JBFAKC010000006.1"/>
</dbReference>
<keyword evidence="2" id="KW-0067">ATP-binding</keyword>
<feature type="domain" description="FtsK" evidence="4">
    <location>
        <begin position="177"/>
        <end position="263"/>
    </location>
</feature>
<evidence type="ECO:0000256" key="2">
    <source>
        <dbReference type="ARBA" id="ARBA00022840"/>
    </source>
</evidence>
<evidence type="ECO:0000313" key="5">
    <source>
        <dbReference type="EMBL" id="MEV0709260.1"/>
    </source>
</evidence>
<evidence type="ECO:0000256" key="3">
    <source>
        <dbReference type="SAM" id="MobiDB-lite"/>
    </source>
</evidence>
<protein>
    <submittedName>
        <fullName evidence="5">FtsK/SpoIIIE domain-containing protein</fullName>
    </submittedName>
</protein>
<feature type="region of interest" description="Disordered" evidence="3">
    <location>
        <begin position="410"/>
        <end position="433"/>
    </location>
</feature>
<dbReference type="Proteomes" id="UP001551695">
    <property type="component" value="Unassembled WGS sequence"/>
</dbReference>
<feature type="compositionally biased region" description="Acidic residues" evidence="3">
    <location>
        <begin position="418"/>
        <end position="427"/>
    </location>
</feature>
<dbReference type="Gene3D" id="3.40.50.300">
    <property type="entry name" value="P-loop containing nucleotide triphosphate hydrolases"/>
    <property type="match status" value="1"/>
</dbReference>
<reference evidence="5 6" key="1">
    <citation type="submission" date="2024-06" db="EMBL/GenBank/DDBJ databases">
        <title>The Natural Products Discovery Center: Release of the First 8490 Sequenced Strains for Exploring Actinobacteria Biosynthetic Diversity.</title>
        <authorList>
            <person name="Kalkreuter E."/>
            <person name="Kautsar S.A."/>
            <person name="Yang D."/>
            <person name="Bader C.D."/>
            <person name="Teijaro C.N."/>
            <person name="Fluegel L."/>
            <person name="Davis C.M."/>
            <person name="Simpson J.R."/>
            <person name="Lauterbach L."/>
            <person name="Steele A.D."/>
            <person name="Gui C."/>
            <person name="Meng S."/>
            <person name="Li G."/>
            <person name="Viehrig K."/>
            <person name="Ye F."/>
            <person name="Su P."/>
            <person name="Kiefer A.F."/>
            <person name="Nichols A."/>
            <person name="Cepeda A.J."/>
            <person name="Yan W."/>
            <person name="Fan B."/>
            <person name="Jiang Y."/>
            <person name="Adhikari A."/>
            <person name="Zheng C.-J."/>
            <person name="Schuster L."/>
            <person name="Cowan T.M."/>
            <person name="Smanski M.J."/>
            <person name="Chevrette M.G."/>
            <person name="De Carvalho L.P.S."/>
            <person name="Shen B."/>
        </authorList>
    </citation>
    <scope>NUCLEOTIDE SEQUENCE [LARGE SCALE GENOMIC DNA]</scope>
    <source>
        <strain evidence="5 6">NPDC050403</strain>
    </source>
</reference>
<keyword evidence="6" id="KW-1185">Reference proteome</keyword>
<name>A0ABV3FV10_9NOCA</name>
<dbReference type="InterPro" id="IPR002543">
    <property type="entry name" value="FtsK_dom"/>
</dbReference>
<keyword evidence="1" id="KW-0547">Nucleotide-binding</keyword>
<dbReference type="PANTHER" id="PTHR22683:SF41">
    <property type="entry name" value="DNA TRANSLOCASE FTSK"/>
    <property type="match status" value="1"/>
</dbReference>